<keyword evidence="1" id="KW-0472">Membrane</keyword>
<keyword evidence="1" id="KW-0812">Transmembrane</keyword>
<dbReference type="Proteomes" id="UP000596742">
    <property type="component" value="Unassembled WGS sequence"/>
</dbReference>
<organism evidence="2 3">
    <name type="scientific">Mytilus galloprovincialis</name>
    <name type="common">Mediterranean mussel</name>
    <dbReference type="NCBI Taxonomy" id="29158"/>
    <lineage>
        <taxon>Eukaryota</taxon>
        <taxon>Metazoa</taxon>
        <taxon>Spiralia</taxon>
        <taxon>Lophotrochozoa</taxon>
        <taxon>Mollusca</taxon>
        <taxon>Bivalvia</taxon>
        <taxon>Autobranchia</taxon>
        <taxon>Pteriomorphia</taxon>
        <taxon>Mytilida</taxon>
        <taxon>Mytiloidea</taxon>
        <taxon>Mytilidae</taxon>
        <taxon>Mytilinae</taxon>
        <taxon>Mytilus</taxon>
    </lineage>
</organism>
<comment type="caution">
    <text evidence="2">The sequence shown here is derived from an EMBL/GenBank/DDBJ whole genome shotgun (WGS) entry which is preliminary data.</text>
</comment>
<protein>
    <submittedName>
        <fullName evidence="2">Uncharacterized protein</fullName>
    </submittedName>
</protein>
<name>A0A8B6FB30_MYTGA</name>
<accession>A0A8B6FB30</accession>
<evidence type="ECO:0000313" key="3">
    <source>
        <dbReference type="Proteomes" id="UP000596742"/>
    </source>
</evidence>
<dbReference type="AlphaFoldDB" id="A0A8B6FB30"/>
<keyword evidence="3" id="KW-1185">Reference proteome</keyword>
<gene>
    <name evidence="2" type="ORF">MGAL_10B007611</name>
</gene>
<keyword evidence="1" id="KW-1133">Transmembrane helix</keyword>
<proteinExistence type="predicted"/>
<evidence type="ECO:0000313" key="2">
    <source>
        <dbReference type="EMBL" id="VDI45975.1"/>
    </source>
</evidence>
<dbReference type="EMBL" id="UYJE01006444">
    <property type="protein sequence ID" value="VDI45975.1"/>
    <property type="molecule type" value="Genomic_DNA"/>
</dbReference>
<reference evidence="2" key="1">
    <citation type="submission" date="2018-11" db="EMBL/GenBank/DDBJ databases">
        <authorList>
            <person name="Alioto T."/>
            <person name="Alioto T."/>
        </authorList>
    </citation>
    <scope>NUCLEOTIDE SEQUENCE</scope>
</reference>
<sequence length="433" mass="48430">MNTKPIDVLIEFIGIMNHYTTLVEAEYLPFLTEIWKFCKVLQTENTRKTKGDIGYSIVKIAGGSFIIAGMALTPVSFGTSQSLTIAGLSLTSGSTVASISHSIASKIKVKKRKPEETEDQLRKSGLSEKCQTKETLDKSRKAGFLHTLLSKVDQFAKSEQMDSRFYIIERILDMWSLKSKELLENVGHIYIKKYEFEIEEVTVDTSLKTSIKNKAKSCLNNVKMTTETILKTVPAVKNILNVHGAGPVMKNGTSKAYSACDAYSNVQECFSRAHASSLASIHRVAEAKKIVSMQPAMQKLVPASMKKTAHGITTLHPAIGYTLTGAGIFAEGVTIGLNIRKIKNHDKCDAEKSLGEVITLYESERKEFHKTMYEIAEQIEKQLIPEIQNNKNSETAMNYENQIHEFNRLRTYLTVGFKSVFDIFNGRYECLPI</sequence>
<feature type="transmembrane region" description="Helical" evidence="1">
    <location>
        <begin position="57"/>
        <end position="77"/>
    </location>
</feature>
<evidence type="ECO:0000256" key="1">
    <source>
        <dbReference type="SAM" id="Phobius"/>
    </source>
</evidence>